<dbReference type="SUPFAM" id="SSF49599">
    <property type="entry name" value="TRAF domain-like"/>
    <property type="match status" value="1"/>
</dbReference>
<dbReference type="GO" id="GO:0004843">
    <property type="term" value="F:cysteine-type deubiquitinase activity"/>
    <property type="evidence" value="ECO:0007669"/>
    <property type="project" value="InterPro"/>
</dbReference>
<dbReference type="SUPFAM" id="SSF54001">
    <property type="entry name" value="Cysteine proteinases"/>
    <property type="match status" value="1"/>
</dbReference>
<evidence type="ECO:0000313" key="3">
    <source>
        <dbReference type="EMBL" id="KAF4660688.1"/>
    </source>
</evidence>
<feature type="compositionally biased region" description="Pro residues" evidence="1">
    <location>
        <begin position="1987"/>
        <end position="2009"/>
    </location>
</feature>
<feature type="compositionally biased region" description="Basic and acidic residues" evidence="1">
    <location>
        <begin position="1954"/>
        <end position="1978"/>
    </location>
</feature>
<feature type="compositionally biased region" description="Polar residues" evidence="1">
    <location>
        <begin position="101"/>
        <end position="110"/>
    </location>
</feature>
<dbReference type="CDD" id="cd00121">
    <property type="entry name" value="MATH"/>
    <property type="match status" value="1"/>
</dbReference>
<name>A0A7J6LN43_PERCH</name>
<feature type="compositionally biased region" description="Acidic residues" evidence="1">
    <location>
        <begin position="561"/>
        <end position="576"/>
    </location>
</feature>
<feature type="region of interest" description="Disordered" evidence="1">
    <location>
        <begin position="704"/>
        <end position="732"/>
    </location>
</feature>
<feature type="compositionally biased region" description="Acidic residues" evidence="1">
    <location>
        <begin position="289"/>
        <end position="310"/>
    </location>
</feature>
<dbReference type="InterPro" id="IPR002083">
    <property type="entry name" value="MATH/TRAF_dom"/>
</dbReference>
<dbReference type="OrthoDB" id="443608at2759"/>
<feature type="compositionally biased region" description="Acidic residues" evidence="1">
    <location>
        <begin position="112"/>
        <end position="122"/>
    </location>
</feature>
<feature type="compositionally biased region" description="Low complexity" evidence="1">
    <location>
        <begin position="1"/>
        <end position="34"/>
    </location>
</feature>
<gene>
    <name evidence="3" type="ORF">FOL47_007056</name>
</gene>
<organism evidence="3 4">
    <name type="scientific">Perkinsus chesapeaki</name>
    <name type="common">Clam parasite</name>
    <name type="synonym">Perkinsus andrewsi</name>
    <dbReference type="NCBI Taxonomy" id="330153"/>
    <lineage>
        <taxon>Eukaryota</taxon>
        <taxon>Sar</taxon>
        <taxon>Alveolata</taxon>
        <taxon>Perkinsozoa</taxon>
        <taxon>Perkinsea</taxon>
        <taxon>Perkinsida</taxon>
        <taxon>Perkinsidae</taxon>
        <taxon>Perkinsus</taxon>
    </lineage>
</organism>
<feature type="region of interest" description="Disordered" evidence="1">
    <location>
        <begin position="438"/>
        <end position="468"/>
    </location>
</feature>
<dbReference type="Pfam" id="PF00443">
    <property type="entry name" value="UCH"/>
    <property type="match status" value="1"/>
</dbReference>
<dbReference type="Proteomes" id="UP000591131">
    <property type="component" value="Unassembled WGS sequence"/>
</dbReference>
<feature type="region of interest" description="Disordered" evidence="1">
    <location>
        <begin position="1905"/>
        <end position="2069"/>
    </location>
</feature>
<feature type="region of interest" description="Disordered" evidence="1">
    <location>
        <begin position="289"/>
        <end position="317"/>
    </location>
</feature>
<accession>A0A7J6LN43</accession>
<dbReference type="InterPro" id="IPR038765">
    <property type="entry name" value="Papain-like_cys_pep_sf"/>
</dbReference>
<feature type="region of interest" description="Disordered" evidence="1">
    <location>
        <begin position="1"/>
        <end position="39"/>
    </location>
</feature>
<feature type="compositionally biased region" description="Basic and acidic residues" evidence="1">
    <location>
        <begin position="1190"/>
        <end position="1199"/>
    </location>
</feature>
<feature type="compositionally biased region" description="Low complexity" evidence="1">
    <location>
        <begin position="871"/>
        <end position="883"/>
    </location>
</feature>
<dbReference type="InterPro" id="IPR001394">
    <property type="entry name" value="Peptidase_C19_UCH"/>
</dbReference>
<protein>
    <recommendedName>
        <fullName evidence="2">Peptidase C19 ubiquitin carboxyl-terminal hydrolase domain-containing protein</fullName>
    </recommendedName>
</protein>
<feature type="domain" description="Peptidase C19 ubiquitin carboxyl-terminal hydrolase" evidence="2">
    <location>
        <begin position="336"/>
        <end position="943"/>
    </location>
</feature>
<feature type="compositionally biased region" description="Low complexity" evidence="1">
    <location>
        <begin position="1460"/>
        <end position="1471"/>
    </location>
</feature>
<feature type="region of interest" description="Disordered" evidence="1">
    <location>
        <begin position="1168"/>
        <end position="1206"/>
    </location>
</feature>
<dbReference type="PANTHER" id="PTHR48125">
    <property type="entry name" value="LP07818P1"/>
    <property type="match status" value="1"/>
</dbReference>
<dbReference type="InterPro" id="IPR008974">
    <property type="entry name" value="TRAF-like"/>
</dbReference>
<feature type="region of interest" description="Disordered" evidence="1">
    <location>
        <begin position="1347"/>
        <end position="1369"/>
    </location>
</feature>
<reference evidence="3 4" key="1">
    <citation type="submission" date="2020-04" db="EMBL/GenBank/DDBJ databases">
        <title>Perkinsus chesapeaki whole genome sequence.</title>
        <authorList>
            <person name="Bogema D.R."/>
        </authorList>
    </citation>
    <scope>NUCLEOTIDE SEQUENCE [LARGE SCALE GENOMIC DNA]</scope>
    <source>
        <strain evidence="3">ATCC PRA-425</strain>
    </source>
</reference>
<proteinExistence type="predicted"/>
<dbReference type="Gene3D" id="3.90.70.10">
    <property type="entry name" value="Cysteine proteinases"/>
    <property type="match status" value="1"/>
</dbReference>
<feature type="compositionally biased region" description="Acidic residues" evidence="1">
    <location>
        <begin position="138"/>
        <end position="154"/>
    </location>
</feature>
<comment type="caution">
    <text evidence="3">The sequence shown here is derived from an EMBL/GenBank/DDBJ whole genome shotgun (WGS) entry which is preliminary data.</text>
</comment>
<keyword evidence="4" id="KW-1185">Reference proteome</keyword>
<feature type="compositionally biased region" description="Polar residues" evidence="1">
    <location>
        <begin position="2048"/>
        <end position="2062"/>
    </location>
</feature>
<feature type="compositionally biased region" description="Low complexity" evidence="1">
    <location>
        <begin position="1168"/>
        <end position="1186"/>
    </location>
</feature>
<sequence>MSGTIASSANAVSSSVTSTKNSAAAANGRPQAGAEQNGFAPLRENEVELVIKRFWRDTRPRVCVRSDVKNVRGFNFRLLVWPQGSKSSHNHLSAFVEVVPPQTSNSTTGSDEPADGSDDSSDVDNTASRGKRAKVEDIDPVDDYSSSDEDEDDIEAGKPVVTTNSVEPEDKEPLEPYPPDWCCPCVYYKISVMNTKHKWPYTKTDTWTFSYVCPDRGWHTLLDTRFVNRRDGYLSSDGTLVIRASVYPRFAHPLSVGPLTRSMTHDTWSRQPLSPEYREALWAIARMEEEEEEDGVDECDEGEYEGDEESSSSSCSKADCDCDLITKGGTLGGPLLSNVLATDHINSLLQSLFYIPAVRKVIYGIETKPTHGPDLYTTFGDGIPDLGSVDAEAAACIEERMEALQSIEDDLEGVCGDLRMIMELVTGKSEYARVAERELLSSQRRPATPPASEPRSGSESNRRGAAAAKRFDEMERHLLGRFRKSRVVIEQLMEIVDELLSCEKRRISHPRFGELQKHQLMLRSVMRKLNKCVDYMLQQQQLLRDEIAAFLRKKDEGLSGGEEEESDKDEGDDPDDTPPAPPQPCLIRELQLLFARMEMQQDASGICRICEGSNIKDHGAKERGPDEDPPESDFPIPCTCQVIDTSGVIKALGLNGPNCSVSPERIYSSFFDKLQKHASLISKSAWERLADLLQGWAVYSAANQDDESKSSTTGRGNNHHHNHPDRDSPTSEAYSFSHLRFNNGKSSSIEKHLSCWTQNLASTVECGNVGGTCCGNHGDVVATGGEDDGSGNKRSCQFISIPPILHLQFINKIKERLDISEQLDFSPYMDPVVVEAAGQRQKQVPSRGGATGKVDDKKKVEGDDASEDKASLSGSSSDDSPAAALSAKAADPCRTSEFRYRLHSVTFCTNVCGAADTDDLSVGHYYVLVRQSRRGRWCRIDDGFREVLQDGFHCSEWVFSPDWACVGLCYVREDQEDRLYERGVDFRHIRPSLFADVNATLPRGPVIHKVTSSLPTYFCTLVAREHALHPSGHSPLLYDQLSLAQARAEQNGQSSQETVQAAALAAAASASMQIEVTLVTEGQLTNVDGYYLNGMFPHKGRKFLVRKDIPVERLMKAVEEHFKIPKHLQRLFALRYYADTHQERFELMTPSRMIASYMPSTVQAAAHQAALANQQQGSKQQKQQQSNDASEQRRQSTRSDRHKQRANSNIIGHVVVLCMMKRPTATKQQQPVAKKGAQQSPPMVSEEATVWVKFVHPKSLRLVSIGLMTFDVRQKLRDYFPAVRAKIASHTPDGATIAESTDADAVEVWEEVNVRESVKRDVNRTVKEEKIIDGDILIFMSPGTIQQDSVHEETPAPPPEAAVPDTVSTRTAAKRKILVPRTASLVAATTSSGTLSASQLAATLGAATPGELRVAERYIAEAAAKLDDAMEGLCKEHQRQLIPPKLQVPHKAPKKAATEKNAPASNPAPASDKAKAGPPAKSKIIDSGWHVTRTSEGSVLTGPMGRQLTPEQLIDSASVETIQEHVRRVVQGPRCFKCDMPLGTALHPARVRCSEGCHPERAFHDMCIQNLVRDRQNENCVYTNGCSGKLVCTPRHVVTGLVKKDARLSMNVLKQKFTTVLPTPQVMAASGAVSNAPPLPAQIEQAWAGSLAGFSKKGNRKKGSKKKGSSSQHGEQPATLTIPKDQLWWHACIQAWGSVDDLNKWMAAYCASSEPDAKQWQQNTVSRAKSIYAQWLLVLETRIAERDRKRALELAAGTVGGKHQTVQQPQARKAAKKKKTPATAEVAATEDEDDASQATSGHVDTASGKGTDLAGSEEEDDSELELIVHSGKYKQTAAERAASLLQPPPAVEPPAASISPTEAAQRSADMAWCAVQSKKKRHQQILAEQKAKQAELKKAAAKAQQKEAAKPVAKAAVPPAAVAGRTPEKAPAKKVPPPITTTPASTQKVVTETAVDKKKAPVKVKADRSPAEQVDRPETASSSRRPAPQPKQPAVPPPPSLPPLPPQRPPVRVSTPRVSAAATLPTTPLAQHVREPPATAPQPARPPSVTSAGVSSDISPTRSVWEPMPSPEHASYAPFPNTDASVWSHGLADRGSVWGPPSTASFRGTTFGGQPAYQQQQQPATPSAASATGSARSAQPYIGSSSPLGSFASYDPRTYSVGMDEGYDTLLHGRHTSPPPTDESPSTMFQVRVKNLMPEIRRFALPADKLFVSAAEEGEGACVMVRCPLDMDCEWQRQALVNSVGGRLFEMYVTPITDGSGSGPSSATALQWFLRLNTNVEAQHVRSWVHGHHSGWQVTIGDITDCSVYGFNPNACPISGPSSPIMSASPYWVFGDDLNDDFASLGSDEDRFGFDGSTGGVGSYSSVF</sequence>
<feature type="region of interest" description="Disordered" evidence="1">
    <location>
        <begin position="1654"/>
        <end position="1679"/>
    </location>
</feature>
<feature type="region of interest" description="Disordered" evidence="1">
    <location>
        <begin position="837"/>
        <end position="883"/>
    </location>
</feature>
<feature type="compositionally biased region" description="Low complexity" evidence="1">
    <location>
        <begin position="2112"/>
        <end position="2139"/>
    </location>
</feature>
<feature type="compositionally biased region" description="Low complexity" evidence="1">
    <location>
        <begin position="2010"/>
        <end position="2030"/>
    </location>
</feature>
<dbReference type="EMBL" id="JAAPAO010000404">
    <property type="protein sequence ID" value="KAF4660688.1"/>
    <property type="molecule type" value="Genomic_DNA"/>
</dbReference>
<feature type="region of interest" description="Disordered" evidence="1">
    <location>
        <begin position="1758"/>
        <end position="1822"/>
    </location>
</feature>
<dbReference type="PANTHER" id="PTHR48125:SF12">
    <property type="entry name" value="AT HOOK TRANSCRIPTION FACTOR FAMILY-RELATED"/>
    <property type="match status" value="1"/>
</dbReference>
<feature type="region of interest" description="Disordered" evidence="1">
    <location>
        <begin position="554"/>
        <end position="583"/>
    </location>
</feature>
<evidence type="ECO:0000256" key="1">
    <source>
        <dbReference type="SAM" id="MobiDB-lite"/>
    </source>
</evidence>
<dbReference type="Gene3D" id="2.60.210.10">
    <property type="entry name" value="Apoptosis, Tumor Necrosis Factor Receptor Associated Protein 2, Chain A"/>
    <property type="match status" value="1"/>
</dbReference>
<evidence type="ECO:0000313" key="4">
    <source>
        <dbReference type="Proteomes" id="UP000591131"/>
    </source>
</evidence>
<feature type="compositionally biased region" description="Low complexity" evidence="1">
    <location>
        <begin position="1910"/>
        <end position="1923"/>
    </location>
</feature>
<feature type="compositionally biased region" description="Basic residues" evidence="1">
    <location>
        <begin position="1657"/>
        <end position="1668"/>
    </location>
</feature>
<dbReference type="GO" id="GO:0016579">
    <property type="term" value="P:protein deubiquitination"/>
    <property type="evidence" value="ECO:0007669"/>
    <property type="project" value="InterPro"/>
</dbReference>
<feature type="region of interest" description="Disordered" evidence="1">
    <location>
        <begin position="1442"/>
        <end position="1483"/>
    </location>
</feature>
<feature type="region of interest" description="Disordered" evidence="1">
    <location>
        <begin position="2098"/>
        <end position="2142"/>
    </location>
</feature>
<feature type="region of interest" description="Disordered" evidence="1">
    <location>
        <begin position="101"/>
        <end position="174"/>
    </location>
</feature>
<feature type="compositionally biased region" description="Basic and acidic residues" evidence="1">
    <location>
        <begin position="853"/>
        <end position="870"/>
    </location>
</feature>
<evidence type="ECO:0000259" key="2">
    <source>
        <dbReference type="Pfam" id="PF00443"/>
    </source>
</evidence>